<evidence type="ECO:0008006" key="4">
    <source>
        <dbReference type="Google" id="ProtNLM"/>
    </source>
</evidence>
<accession>E4N0U5</accession>
<dbReference type="KEGG" id="ksk:KSE_60100"/>
<evidence type="ECO:0000256" key="1">
    <source>
        <dbReference type="SAM" id="MobiDB-lite"/>
    </source>
</evidence>
<proteinExistence type="predicted"/>
<dbReference type="AlphaFoldDB" id="E4N0U5"/>
<dbReference type="RefSeq" id="WP_014139075.1">
    <property type="nucleotide sequence ID" value="NC_016109.1"/>
</dbReference>
<gene>
    <name evidence="2" type="ordered locus">KSE_60100</name>
</gene>
<reference evidence="2 3" key="1">
    <citation type="journal article" date="2010" name="DNA Res.">
        <title>Genome sequence of Kitasatospora setae NBRC 14216T: an evolutionary snapshot of the family Streptomycetaceae.</title>
        <authorList>
            <person name="Ichikawa N."/>
            <person name="Oguchi A."/>
            <person name="Ikeda H."/>
            <person name="Ishikawa J."/>
            <person name="Kitani S."/>
            <person name="Watanabe Y."/>
            <person name="Nakamura S."/>
            <person name="Katano Y."/>
            <person name="Kishi E."/>
            <person name="Sasagawa M."/>
            <person name="Ankai A."/>
            <person name="Fukui S."/>
            <person name="Hashimoto Y."/>
            <person name="Kamata S."/>
            <person name="Otoguro M."/>
            <person name="Tanikawa S."/>
            <person name="Nihira T."/>
            <person name="Horinouchi S."/>
            <person name="Ohnishi Y."/>
            <person name="Hayakawa M."/>
            <person name="Kuzuyama T."/>
            <person name="Arisawa A."/>
            <person name="Nomoto F."/>
            <person name="Miura H."/>
            <person name="Takahashi Y."/>
            <person name="Fujita N."/>
        </authorList>
    </citation>
    <scope>NUCLEOTIDE SEQUENCE [LARGE SCALE GENOMIC DNA]</scope>
    <source>
        <strain evidence="3">ATCC 33774 / DSM 43861 / JCM 3304 / KCC A-0304 / NBRC 14216 / KM-6054</strain>
    </source>
</reference>
<dbReference type="eggNOG" id="COG1413">
    <property type="taxonomic scope" value="Bacteria"/>
</dbReference>
<dbReference type="PATRIC" id="fig|452652.3.peg.6020"/>
<protein>
    <recommendedName>
        <fullName evidence="4">HEAT repeat domain-containing protein</fullName>
    </recommendedName>
</protein>
<name>E4N0U5_KITSK</name>
<dbReference type="Proteomes" id="UP000007076">
    <property type="component" value="Chromosome"/>
</dbReference>
<organism evidence="2 3">
    <name type="scientific">Kitasatospora setae (strain ATCC 33774 / DSM 43861 / JCM 3304 / KCC A-0304 / NBRC 14216 / KM-6054)</name>
    <name type="common">Streptomyces setae</name>
    <dbReference type="NCBI Taxonomy" id="452652"/>
    <lineage>
        <taxon>Bacteria</taxon>
        <taxon>Bacillati</taxon>
        <taxon>Actinomycetota</taxon>
        <taxon>Actinomycetes</taxon>
        <taxon>Kitasatosporales</taxon>
        <taxon>Streptomycetaceae</taxon>
        <taxon>Kitasatospora</taxon>
    </lineage>
</organism>
<dbReference type="EMBL" id="AP010968">
    <property type="protein sequence ID" value="BAJ31779.1"/>
    <property type="molecule type" value="Genomic_DNA"/>
</dbReference>
<evidence type="ECO:0000313" key="2">
    <source>
        <dbReference type="EMBL" id="BAJ31779.1"/>
    </source>
</evidence>
<dbReference type="STRING" id="452652.KSE_60100"/>
<feature type="region of interest" description="Disordered" evidence="1">
    <location>
        <begin position="175"/>
        <end position="195"/>
    </location>
</feature>
<keyword evidence="3" id="KW-1185">Reference proteome</keyword>
<sequence length="425" mass="46548">MTDTADAEDGTETEDPYDEHAAYAAYAPADTLLGAVERGRGLGRSLALADRAAGAEAVLDCLRRETRWDRQSDQRHGYHARLLRESAAPVEPVLELLEGADEDTADRVLQTLAELALIGGESARDALRAHVRHGEHWQEALGHLGDRWPVESWDDLRPDALRRLGGAEPACPDDHAWRHWRGPEPERGGRGPHRMVFEPRNGRLLAVLRDPGAARGELSRALGTLASRPGTFPEVLPMITELSTTEPAWLGERALPGVFRIVRRLGPLAVEPAREWAVDSRSWLSGLGLQVLAEHGTVADAPLLLAELARQCAVGQWCGSDGLADGLARFGPAVAEAAPLLRGLWENTPHSYERPSYLRALHAITPDGTDALLHESLWDCESDARLYAVRHAPESRELAHRLARLRDSPAEDDDLRAAAAERLGR</sequence>
<evidence type="ECO:0000313" key="3">
    <source>
        <dbReference type="Proteomes" id="UP000007076"/>
    </source>
</evidence>
<dbReference type="HOGENOM" id="CLU_033895_0_0_11"/>